<evidence type="ECO:0000313" key="1">
    <source>
        <dbReference type="EMBL" id="GAH96820.1"/>
    </source>
</evidence>
<comment type="caution">
    <text evidence="1">The sequence shown here is derived from an EMBL/GenBank/DDBJ whole genome shotgun (WGS) entry which is preliminary data.</text>
</comment>
<dbReference type="EMBL" id="BARU01049858">
    <property type="protein sequence ID" value="GAH96820.1"/>
    <property type="molecule type" value="Genomic_DNA"/>
</dbReference>
<feature type="non-terminal residue" evidence="1">
    <location>
        <position position="1"/>
    </location>
</feature>
<dbReference type="AlphaFoldDB" id="X1KT76"/>
<accession>X1KT76</accession>
<name>X1KT76_9ZZZZ</name>
<sequence length="34" mass="4008">GESSENTVRFRIVRLSDPYSRYLYVYYKGGTSPF</sequence>
<proteinExistence type="predicted"/>
<reference evidence="1" key="1">
    <citation type="journal article" date="2014" name="Front. Microbiol.">
        <title>High frequency of phylogenetically diverse reductive dehalogenase-homologous genes in deep subseafloor sedimentary metagenomes.</title>
        <authorList>
            <person name="Kawai M."/>
            <person name="Futagami T."/>
            <person name="Toyoda A."/>
            <person name="Takaki Y."/>
            <person name="Nishi S."/>
            <person name="Hori S."/>
            <person name="Arai W."/>
            <person name="Tsubouchi T."/>
            <person name="Morono Y."/>
            <person name="Uchiyama I."/>
            <person name="Ito T."/>
            <person name="Fujiyama A."/>
            <person name="Inagaki F."/>
            <person name="Takami H."/>
        </authorList>
    </citation>
    <scope>NUCLEOTIDE SEQUENCE</scope>
    <source>
        <strain evidence="1">Expedition CK06-06</strain>
    </source>
</reference>
<gene>
    <name evidence="1" type="ORF">S03H2_73080</name>
</gene>
<organism evidence="1">
    <name type="scientific">marine sediment metagenome</name>
    <dbReference type="NCBI Taxonomy" id="412755"/>
    <lineage>
        <taxon>unclassified sequences</taxon>
        <taxon>metagenomes</taxon>
        <taxon>ecological metagenomes</taxon>
    </lineage>
</organism>
<feature type="non-terminal residue" evidence="1">
    <location>
        <position position="34"/>
    </location>
</feature>
<protein>
    <submittedName>
        <fullName evidence="1">Uncharacterized protein</fullName>
    </submittedName>
</protein>